<name>A0A1L2D331_9HYME</name>
<protein>
    <submittedName>
        <fullName evidence="2">ATP synthase F0 subunit 8</fullName>
    </submittedName>
</protein>
<reference evidence="2" key="1">
    <citation type="journal article" date="2017" name="BMC Genomics">
        <title>Evolutionarily recent, insertional fission of mitochondrial cox2 into complementary genes in bilaterian Metazoa.</title>
        <authorList>
            <person name="Szafranski P."/>
        </authorList>
    </citation>
    <scope>NUCLEOTIDE SEQUENCE</scope>
</reference>
<geneLocation type="mitochondrion" evidence="2"/>
<evidence type="ECO:0000256" key="1">
    <source>
        <dbReference type="SAM" id="Phobius"/>
    </source>
</evidence>
<keyword evidence="1" id="KW-0472">Membrane</keyword>
<dbReference type="EMBL" id="KT276222">
    <property type="protein sequence ID" value="AMO66552.1"/>
    <property type="molecule type" value="Genomic_DNA"/>
</dbReference>
<keyword evidence="1" id="KW-1133">Transmembrane helix</keyword>
<feature type="transmembrane region" description="Helical" evidence="1">
    <location>
        <begin position="12"/>
        <end position="32"/>
    </location>
</feature>
<keyword evidence="2" id="KW-0496">Mitochondrion</keyword>
<accession>A0A1L2D331</accession>
<dbReference type="AlphaFoldDB" id="A0A1L2D331"/>
<keyword evidence="1" id="KW-0812">Transmembrane</keyword>
<evidence type="ECO:0000313" key="2">
    <source>
        <dbReference type="EMBL" id="AMO66552.1"/>
    </source>
</evidence>
<proteinExistence type="predicted"/>
<sequence>MYQMMPIMWMNMMLINWIVMFIIISMFIYLPFLKNKYKNNNKYEYNKWLNLWYF</sequence>
<gene>
    <name evidence="2" type="primary">atp8</name>
</gene>
<organism evidence="2">
    <name type="scientific">Scolia bicincta</name>
    <dbReference type="NCBI Taxonomy" id="427966"/>
    <lineage>
        <taxon>Eukaryota</taxon>
        <taxon>Metazoa</taxon>
        <taxon>Ecdysozoa</taxon>
        <taxon>Arthropoda</taxon>
        <taxon>Hexapoda</taxon>
        <taxon>Insecta</taxon>
        <taxon>Pterygota</taxon>
        <taxon>Neoptera</taxon>
        <taxon>Endopterygota</taxon>
        <taxon>Hymenoptera</taxon>
        <taxon>Apocrita</taxon>
        <taxon>Aculeata</taxon>
        <taxon>Scolioidea</taxon>
        <taxon>Scoliidae</taxon>
        <taxon>Scolia</taxon>
    </lineage>
</organism>